<feature type="disulfide bond" evidence="12">
    <location>
        <begin position="79"/>
        <end position="94"/>
    </location>
</feature>
<keyword evidence="6" id="KW-0106">Calcium</keyword>
<feature type="repeat" description="LDL-receptor class B" evidence="13">
    <location>
        <begin position="952"/>
        <end position="995"/>
    </location>
</feature>
<gene>
    <name evidence="15" type="ORF">FSP39_000605</name>
</gene>
<dbReference type="InterPro" id="IPR051221">
    <property type="entry name" value="LDLR-related"/>
</dbReference>
<dbReference type="GO" id="GO:0005041">
    <property type="term" value="F:low-density lipoprotein particle receptor activity"/>
    <property type="evidence" value="ECO:0007669"/>
    <property type="project" value="TreeGrafter"/>
</dbReference>
<evidence type="ECO:0000256" key="12">
    <source>
        <dbReference type="PROSITE-ProRule" id="PRU00124"/>
    </source>
</evidence>
<dbReference type="GO" id="GO:0006897">
    <property type="term" value="P:endocytosis"/>
    <property type="evidence" value="ECO:0007669"/>
    <property type="project" value="UniProtKB-KW"/>
</dbReference>
<feature type="repeat" description="LDL-receptor class B" evidence="13">
    <location>
        <begin position="1231"/>
        <end position="1273"/>
    </location>
</feature>
<evidence type="ECO:0000256" key="6">
    <source>
        <dbReference type="ARBA" id="ARBA00022837"/>
    </source>
</evidence>
<feature type="disulfide bond" evidence="12">
    <location>
        <begin position="663"/>
        <end position="681"/>
    </location>
</feature>
<feature type="disulfide bond" evidence="12">
    <location>
        <begin position="694"/>
        <end position="706"/>
    </location>
</feature>
<keyword evidence="4" id="KW-0812">Transmembrane</keyword>
<organism evidence="15 16">
    <name type="scientific">Pinctada imbricata</name>
    <name type="common">Atlantic pearl-oyster</name>
    <name type="synonym">Pinctada martensii</name>
    <dbReference type="NCBI Taxonomy" id="66713"/>
    <lineage>
        <taxon>Eukaryota</taxon>
        <taxon>Metazoa</taxon>
        <taxon>Spiralia</taxon>
        <taxon>Lophotrochozoa</taxon>
        <taxon>Mollusca</taxon>
        <taxon>Bivalvia</taxon>
        <taxon>Autobranchia</taxon>
        <taxon>Pteriomorphia</taxon>
        <taxon>Pterioida</taxon>
        <taxon>Pterioidea</taxon>
        <taxon>Pteriidae</taxon>
        <taxon>Pinctada</taxon>
    </lineage>
</organism>
<evidence type="ECO:0000256" key="4">
    <source>
        <dbReference type="ARBA" id="ARBA00022692"/>
    </source>
</evidence>
<accession>A0AA88XDC5</accession>
<evidence type="ECO:0000256" key="9">
    <source>
        <dbReference type="ARBA" id="ARBA00023157"/>
    </source>
</evidence>
<dbReference type="InterPro" id="IPR000033">
    <property type="entry name" value="LDLR_classB_rpt"/>
</dbReference>
<dbReference type="SUPFAM" id="SSF57184">
    <property type="entry name" value="Growth factor receptor domain"/>
    <property type="match status" value="1"/>
</dbReference>
<dbReference type="PROSITE" id="PS51120">
    <property type="entry name" value="LDLRB"/>
    <property type="match status" value="4"/>
</dbReference>
<evidence type="ECO:0000256" key="5">
    <source>
        <dbReference type="ARBA" id="ARBA00022737"/>
    </source>
</evidence>
<dbReference type="InterPro" id="IPR000742">
    <property type="entry name" value="EGF"/>
</dbReference>
<evidence type="ECO:0000256" key="3">
    <source>
        <dbReference type="ARBA" id="ARBA00022583"/>
    </source>
</evidence>
<reference evidence="15" key="1">
    <citation type="submission" date="2019-08" db="EMBL/GenBank/DDBJ databases">
        <title>The improved chromosome-level genome for the pearl oyster Pinctada fucata martensii using PacBio sequencing and Hi-C.</title>
        <authorList>
            <person name="Zheng Z."/>
        </authorList>
    </citation>
    <scope>NUCLEOTIDE SEQUENCE</scope>
    <source>
        <strain evidence="15">ZZ-2019</strain>
        <tissue evidence="15">Adductor muscle</tissue>
    </source>
</reference>
<dbReference type="PROSITE" id="PS01209">
    <property type="entry name" value="LDLRA_1"/>
    <property type="match status" value="4"/>
</dbReference>
<feature type="disulfide bond" evidence="12">
    <location>
        <begin position="752"/>
        <end position="767"/>
    </location>
</feature>
<keyword evidence="10" id="KW-0675">Receptor</keyword>
<dbReference type="SMART" id="SM00192">
    <property type="entry name" value="LDLa"/>
    <property type="match status" value="8"/>
</dbReference>
<feature type="disulfide bond" evidence="12">
    <location>
        <begin position="701"/>
        <end position="719"/>
    </location>
</feature>
<feature type="domain" description="EGF-like" evidence="14">
    <location>
        <begin position="9"/>
        <end position="48"/>
    </location>
</feature>
<dbReference type="InterPro" id="IPR009030">
    <property type="entry name" value="Growth_fac_rcpt_cys_sf"/>
</dbReference>
<evidence type="ECO:0000256" key="1">
    <source>
        <dbReference type="ARBA" id="ARBA00004167"/>
    </source>
</evidence>
<feature type="repeat" description="LDL-receptor class B" evidence="13">
    <location>
        <begin position="1045"/>
        <end position="1089"/>
    </location>
</feature>
<evidence type="ECO:0000256" key="2">
    <source>
        <dbReference type="ARBA" id="ARBA00022536"/>
    </source>
</evidence>
<feature type="disulfide bond" evidence="12">
    <location>
        <begin position="545"/>
        <end position="560"/>
    </location>
</feature>
<keyword evidence="5" id="KW-0677">Repeat</keyword>
<comment type="caution">
    <text evidence="12">Lacks conserved residue(s) required for the propagation of feature annotation.</text>
</comment>
<feature type="domain" description="EGF-like" evidence="14">
    <location>
        <begin position="773"/>
        <end position="818"/>
    </location>
</feature>
<evidence type="ECO:0000256" key="8">
    <source>
        <dbReference type="ARBA" id="ARBA00023136"/>
    </source>
</evidence>
<dbReference type="Gene3D" id="2.10.25.10">
    <property type="entry name" value="Laminin"/>
    <property type="match status" value="3"/>
</dbReference>
<dbReference type="GO" id="GO:0043235">
    <property type="term" value="C:receptor complex"/>
    <property type="evidence" value="ECO:0007669"/>
    <property type="project" value="TreeGrafter"/>
</dbReference>
<name>A0AA88XDC5_PINIB</name>
<keyword evidence="3" id="KW-0254">Endocytosis</keyword>
<feature type="repeat" description="LDL-receptor class B" evidence="13">
    <location>
        <begin position="996"/>
        <end position="1044"/>
    </location>
</feature>
<evidence type="ECO:0000256" key="7">
    <source>
        <dbReference type="ARBA" id="ARBA00022989"/>
    </source>
</evidence>
<dbReference type="Pfam" id="PF00057">
    <property type="entry name" value="Ldl_recept_a"/>
    <property type="match status" value="6"/>
</dbReference>
<dbReference type="PANTHER" id="PTHR22722:SF5">
    <property type="entry name" value="LOW-DENSITY LIPOPROTEIN RECEPTOR-RELATED PROTEIN 1B"/>
    <property type="match status" value="1"/>
</dbReference>
<keyword evidence="11" id="KW-0325">Glycoprotein</keyword>
<dbReference type="SMART" id="SM00181">
    <property type="entry name" value="EGF"/>
    <property type="match status" value="8"/>
</dbReference>
<evidence type="ECO:0000256" key="11">
    <source>
        <dbReference type="ARBA" id="ARBA00023180"/>
    </source>
</evidence>
<comment type="caution">
    <text evidence="15">The sequence shown here is derived from an EMBL/GenBank/DDBJ whole genome shotgun (WGS) entry which is preliminary data.</text>
</comment>
<evidence type="ECO:0000256" key="13">
    <source>
        <dbReference type="PROSITE-ProRule" id="PRU00461"/>
    </source>
</evidence>
<dbReference type="InterPro" id="IPR023415">
    <property type="entry name" value="LDLR_class-A_CS"/>
</dbReference>
<dbReference type="SUPFAM" id="SSF63825">
    <property type="entry name" value="YWTD domain"/>
    <property type="match status" value="3"/>
</dbReference>
<dbReference type="PROSITE" id="PS50068">
    <property type="entry name" value="LDLRA_2"/>
    <property type="match status" value="8"/>
</dbReference>
<dbReference type="InterPro" id="IPR002172">
    <property type="entry name" value="LDrepeatLR_classA_rpt"/>
</dbReference>
<evidence type="ECO:0000259" key="14">
    <source>
        <dbReference type="SMART" id="SM00181"/>
    </source>
</evidence>
<dbReference type="SUPFAM" id="SSF57424">
    <property type="entry name" value="LDL receptor-like module"/>
    <property type="match status" value="6"/>
</dbReference>
<evidence type="ECO:0000313" key="16">
    <source>
        <dbReference type="Proteomes" id="UP001186944"/>
    </source>
</evidence>
<feature type="domain" description="EGF-like" evidence="14">
    <location>
        <begin position="139"/>
        <end position="179"/>
    </location>
</feature>
<feature type="disulfide bond" evidence="12">
    <location>
        <begin position="631"/>
        <end position="646"/>
    </location>
</feature>
<dbReference type="Gene3D" id="4.10.400.10">
    <property type="entry name" value="Low-density Lipoprotein Receptor"/>
    <property type="match status" value="8"/>
</dbReference>
<feature type="disulfide bond" evidence="12">
    <location>
        <begin position="533"/>
        <end position="551"/>
    </location>
</feature>
<dbReference type="InterPro" id="IPR036055">
    <property type="entry name" value="LDL_receptor-like_sf"/>
</dbReference>
<dbReference type="Pfam" id="PF00058">
    <property type="entry name" value="Ldl_recept_b"/>
    <property type="match status" value="4"/>
</dbReference>
<protein>
    <recommendedName>
        <fullName evidence="14">EGF-like domain-containing protein</fullName>
    </recommendedName>
</protein>
<proteinExistence type="predicted"/>
<dbReference type="FunFam" id="2.120.10.30:FF:000009">
    <property type="entry name" value="Putative low-density lipoprotein receptor-related protein 1B"/>
    <property type="match status" value="1"/>
</dbReference>
<feature type="disulfide bond" evidence="12">
    <location>
        <begin position="713"/>
        <end position="728"/>
    </location>
</feature>
<keyword evidence="16" id="KW-1185">Reference proteome</keyword>
<evidence type="ECO:0000256" key="10">
    <source>
        <dbReference type="ARBA" id="ARBA00023170"/>
    </source>
</evidence>
<feature type="domain" description="EGF-like" evidence="14">
    <location>
        <begin position="1138"/>
        <end position="1176"/>
    </location>
</feature>
<dbReference type="Gene3D" id="2.120.10.30">
    <property type="entry name" value="TolB, C-terminal domain"/>
    <property type="match status" value="3"/>
</dbReference>
<evidence type="ECO:0000313" key="15">
    <source>
        <dbReference type="EMBL" id="KAK3082618.1"/>
    </source>
</evidence>
<keyword evidence="8" id="KW-0472">Membrane</keyword>
<keyword evidence="7" id="KW-1133">Transmembrane helix</keyword>
<dbReference type="SUPFAM" id="SSF57196">
    <property type="entry name" value="EGF/Laminin"/>
    <property type="match status" value="1"/>
</dbReference>
<feature type="domain" description="EGF-like" evidence="14">
    <location>
        <begin position="822"/>
        <end position="859"/>
    </location>
</feature>
<feature type="disulfide bond" evidence="12">
    <location>
        <begin position="526"/>
        <end position="538"/>
    </location>
</feature>
<keyword evidence="9 12" id="KW-1015">Disulfide bond</keyword>
<keyword evidence="2" id="KW-0245">EGF-like domain</keyword>
<feature type="domain" description="EGF-like" evidence="14">
    <location>
        <begin position="102"/>
        <end position="135"/>
    </location>
</feature>
<dbReference type="SMART" id="SM00135">
    <property type="entry name" value="LY"/>
    <property type="match status" value="11"/>
</dbReference>
<dbReference type="Proteomes" id="UP001186944">
    <property type="component" value="Unassembled WGS sequence"/>
</dbReference>
<dbReference type="CDD" id="cd00112">
    <property type="entry name" value="LDLa"/>
    <property type="match status" value="7"/>
</dbReference>
<feature type="domain" description="EGF-like" evidence="14">
    <location>
        <begin position="464"/>
        <end position="501"/>
    </location>
</feature>
<sequence length="1404" mass="158109">MVFSFFSEACDYVDWFRCKDGGECIPEDWHCDGTADCEDGSDEGINCITNLDKNLYIPCPPNYERCPREQQCIPIAKFCDNSEDCPKGGDELKCNTNYTNNNCESLQCEFNCTKTKDGPRCYCPEGKRPNGTICSDFDECEYRDFFCDQLCSKPNDLSKPYMCECVDGYRLADDNKTCLANNVPKRDDATLLIADFDRLLYIHLNGKPYKPLINVIGEYITSVDYNHRNQTICWISFSRSSKRSEMRCRKVGDSSQIWTLETSLNLDTVSYMAQDWLTNNWYFVDSVYQRVILCNSMASMCRRVLKFDGESKPKAVALDPNEGYMFVTIQHSSVHGSIGRALLDGSELQEIASDKIVSPSSIMIDYANKHLYWGDTGLNIIERIRYDGSERFINRHLPGYPAKEFGLSMMENYIYVTKDTTLFKMDRTNVSKPNIPINVSLHNPFQVLVYHRQRQPVITDISANCSALQCKHLCIPIQQNGTLVATCACRQGYIAEGNDCKIHCSGNSTVSDPGTPIEDCQLNQECSDNYIRCPHAGCIPSLWYCDNGADCDDGFDEKQCSGRCDPIREFQCKSGGCISIDYRCDGIPNCDFVSAVHDLSDEEGCQNFCDAATEFDCNTTAPRCLPVIYRCDGEKDCSNGIDEENCGNHPVFKICEETTEFQCTDGTCIPSVWRCDGESDCDDGSDEQCHNISCKPSEFQCDTKRCIPSVWKCDKEHDCEDKSDEKNCDYDVLNCTYPNLWCGKCITPDKYCDRNKDCTDNSDETGCNNTLKNCTDLNLDKSQMCDTYCHLAPMALRSKYVCSCKAGFTLRDDNHTCQAEDVCKRWGVCGQKCVNSTQKGHECACFDGYRLEPDKFSCKPLDTVPVYAIFSNRHEMRRVDLLSYNYAALVSGLHNTIALDFHYNKSNIYWTDVVDDKIYRGRMTSNSLIDVEPIVDVGLATTEGLAIDWIGNNLYWVESNLDQIEVASLDNVGMRTTLVAGNMYSPRAIVLDPRLGMLFWTDWESDNPRIECSSMSGEERKVIFNISNVMGAGWPNGLAIDYDFNRLYWIDARSDSIHTIKYDGSDHRTILRGNENIRHPFAITLFGNHVYWTDWGSNALLRANKFDGSNVTVIQQTITQPFDLQVYHPKRQPNAVNPCKENNGGCSHLCLINFNQKAGCKCPHLWKLKKDGKTCERDMSFLLFGKNNEIRGVDLVNANYSVMPTITLPHVNRPIAVDFDIGIAADASEEGRILWADEGLKVINSALINGSSVDTIIDSGIASLGGFAVDWLSKNMYFSSYDENAKKGSISVSKLNGAYRVEILMNPDVINPGAIALDPIKGNLYWCELGYALGQQKIMRAKMDGSGIETLYNMSSNPTSLNVDYASGKVYWIEGFNKTIMVCNLINKNCSALQVDQNIKVHPQ</sequence>
<dbReference type="EMBL" id="VSWD01000014">
    <property type="protein sequence ID" value="KAK3082618.1"/>
    <property type="molecule type" value="Genomic_DNA"/>
</dbReference>
<dbReference type="PRINTS" id="PR00261">
    <property type="entry name" value="LDLRECEPTOR"/>
</dbReference>
<dbReference type="GO" id="GO:0005886">
    <property type="term" value="C:plasma membrane"/>
    <property type="evidence" value="ECO:0007669"/>
    <property type="project" value="TreeGrafter"/>
</dbReference>
<comment type="subcellular location">
    <subcellularLocation>
        <location evidence="1">Membrane</location>
        <topology evidence="1">Single-pass membrane protein</topology>
    </subcellularLocation>
</comment>
<dbReference type="InterPro" id="IPR011042">
    <property type="entry name" value="6-blade_b-propeller_TolB-like"/>
</dbReference>
<dbReference type="PANTHER" id="PTHR22722">
    <property type="entry name" value="LOW-DENSITY LIPOPROTEIN RECEPTOR-RELATED PROTEIN 2-RELATED"/>
    <property type="match status" value="1"/>
</dbReference>
<feature type="domain" description="EGF-like" evidence="14">
    <location>
        <begin position="525"/>
        <end position="561"/>
    </location>
</feature>